<proteinExistence type="predicted"/>
<gene>
    <name evidence="1" type="ORF">CLPUN_36530</name>
</gene>
<protein>
    <submittedName>
        <fullName evidence="1">Uncharacterized protein</fullName>
    </submittedName>
</protein>
<dbReference type="EMBL" id="LZZM01000193">
    <property type="protein sequence ID" value="OOM74825.1"/>
    <property type="molecule type" value="Genomic_DNA"/>
</dbReference>
<name>A0A1S8TBL4_9CLOT</name>
<organism evidence="1 2">
    <name type="scientific">Clostridium puniceum</name>
    <dbReference type="NCBI Taxonomy" id="29367"/>
    <lineage>
        <taxon>Bacteria</taxon>
        <taxon>Bacillati</taxon>
        <taxon>Bacillota</taxon>
        <taxon>Clostridia</taxon>
        <taxon>Eubacteriales</taxon>
        <taxon>Clostridiaceae</taxon>
        <taxon>Clostridium</taxon>
    </lineage>
</organism>
<sequence>MYLIKIYLTNGVIIDFICENYKISQNRTTGEVSGYCFENADKNIVFLNKTLIIAITGEKIQS</sequence>
<comment type="caution">
    <text evidence="1">The sequence shown here is derived from an EMBL/GenBank/DDBJ whole genome shotgun (WGS) entry which is preliminary data.</text>
</comment>
<keyword evidence="2" id="KW-1185">Reference proteome</keyword>
<evidence type="ECO:0000313" key="2">
    <source>
        <dbReference type="Proteomes" id="UP000190890"/>
    </source>
</evidence>
<dbReference type="AlphaFoldDB" id="A0A1S8TBL4"/>
<evidence type="ECO:0000313" key="1">
    <source>
        <dbReference type="EMBL" id="OOM74825.1"/>
    </source>
</evidence>
<dbReference type="RefSeq" id="WP_077848663.1">
    <property type="nucleotide sequence ID" value="NZ_LZZM01000193.1"/>
</dbReference>
<reference evidence="1 2" key="1">
    <citation type="submission" date="2016-05" db="EMBL/GenBank/DDBJ databases">
        <title>Microbial solvent formation.</title>
        <authorList>
            <person name="Poehlein A."/>
            <person name="Montoya Solano J.D."/>
            <person name="Flitsch S."/>
            <person name="Krabben P."/>
            <person name="Duerre P."/>
            <person name="Daniel R."/>
        </authorList>
    </citation>
    <scope>NUCLEOTIDE SEQUENCE [LARGE SCALE GENOMIC DNA]</scope>
    <source>
        <strain evidence="1 2">DSM 2619</strain>
    </source>
</reference>
<dbReference type="OrthoDB" id="1929431at2"/>
<dbReference type="Proteomes" id="UP000190890">
    <property type="component" value="Unassembled WGS sequence"/>
</dbReference>
<accession>A0A1S8TBL4</accession>